<feature type="domain" description="Phage terminase large subunit N-terminal" evidence="1">
    <location>
        <begin position="52"/>
        <end position="246"/>
    </location>
</feature>
<organism evidence="2 3">
    <name type="scientific">Alloprevotella tannerae</name>
    <dbReference type="NCBI Taxonomy" id="76122"/>
    <lineage>
        <taxon>Bacteria</taxon>
        <taxon>Pseudomonadati</taxon>
        <taxon>Bacteroidota</taxon>
        <taxon>Bacteroidia</taxon>
        <taxon>Bacteroidales</taxon>
        <taxon>Prevotellaceae</taxon>
        <taxon>Alloprevotella</taxon>
    </lineage>
</organism>
<reference evidence="2" key="1">
    <citation type="submission" date="2020-04" db="EMBL/GenBank/DDBJ databases">
        <title>Deep metagenomics examines the oral microbiome during advanced dental caries in children, revealing novel taxa and co-occurrences with host molecules.</title>
        <authorList>
            <person name="Baker J.L."/>
            <person name="Morton J.T."/>
            <person name="Dinis M."/>
            <person name="Alvarez R."/>
            <person name="Tran N.C."/>
            <person name="Knight R."/>
            <person name="Edlund A."/>
        </authorList>
    </citation>
    <scope>NUCLEOTIDE SEQUENCE</scope>
    <source>
        <strain evidence="2">JCVI_34_bin.1</strain>
    </source>
</reference>
<evidence type="ECO:0000313" key="3">
    <source>
        <dbReference type="Proteomes" id="UP000704068"/>
    </source>
</evidence>
<comment type="caution">
    <text evidence="2">The sequence shown here is derived from an EMBL/GenBank/DDBJ whole genome shotgun (WGS) entry which is preliminary data.</text>
</comment>
<accession>A0A929WWX4</accession>
<dbReference type="Proteomes" id="UP000704068">
    <property type="component" value="Unassembled WGS sequence"/>
</dbReference>
<sequence length="475" mass="54621">MGRFKATIIPPLLVAEIELWKRCSFDFICKQGGKHHKKQEEALSLLTDDEHVEILYGGAAGGAKSWTGAAWLLFMSLCYPGTKWFIGRAELKRITQSTYITFKKVCSQYGVPDELWNYNGQLNYIEFHNGSRIDFLDLKYIPSDPLYERYGSIEFTGGWIEEGGEVNFGAYDTLKTRVGRCLNAEYGLRRKLFITCNPKKNWMYDIFYKPWKANNLSDYMAYLACLVQENPFIDPDYIEGLKTTKDKVKRERLLKGNWEYDDNPNALCSHDAITAIFGNILGKKTGINYLTADIARFGSDHARIAVWDGWVIIDYKCFAISKTTDIQQYITRCQKKYRIPRYRCLADEDGVGGGVVDNCDIEGFVNNSSPLDGENYQNLQAQCGYKLAEHINASDVGVEDGLMSYEEQEEITNELEQLQTWKSDSDGRLMLKPKAEIKLDIGRSPDWRDVFLMRAWFDYNEYDIPENIEQRLGLT</sequence>
<dbReference type="Gene3D" id="3.30.420.240">
    <property type="match status" value="1"/>
</dbReference>
<proteinExistence type="predicted"/>
<dbReference type="Gene3D" id="3.40.50.300">
    <property type="entry name" value="P-loop containing nucleotide triphosphate hydrolases"/>
    <property type="match status" value="1"/>
</dbReference>
<dbReference type="RefSeq" id="WP_303762457.1">
    <property type="nucleotide sequence ID" value="NZ_JABZGR010000001.1"/>
</dbReference>
<dbReference type="InterPro" id="IPR027417">
    <property type="entry name" value="P-loop_NTPase"/>
</dbReference>
<dbReference type="AlphaFoldDB" id="A0A929WWX4"/>
<evidence type="ECO:0000313" key="2">
    <source>
        <dbReference type="EMBL" id="MBF0969505.1"/>
    </source>
</evidence>
<protein>
    <submittedName>
        <fullName evidence="2">Phage portal protein</fullName>
    </submittedName>
</protein>
<evidence type="ECO:0000259" key="1">
    <source>
        <dbReference type="Pfam" id="PF04466"/>
    </source>
</evidence>
<dbReference type="Pfam" id="PF04466">
    <property type="entry name" value="Terminase_3"/>
    <property type="match status" value="1"/>
</dbReference>
<name>A0A929WWX4_9BACT</name>
<gene>
    <name evidence="2" type="ORF">HXK21_00470</name>
</gene>
<dbReference type="InterPro" id="IPR035412">
    <property type="entry name" value="Terminase_L_N"/>
</dbReference>
<dbReference type="EMBL" id="JABZGR010000001">
    <property type="protein sequence ID" value="MBF0969505.1"/>
    <property type="molecule type" value="Genomic_DNA"/>
</dbReference>